<dbReference type="InterPro" id="IPR003439">
    <property type="entry name" value="ABC_transporter-like_ATP-bd"/>
</dbReference>
<evidence type="ECO:0000256" key="1">
    <source>
        <dbReference type="ARBA" id="ARBA00005417"/>
    </source>
</evidence>
<evidence type="ECO:0000313" key="7">
    <source>
        <dbReference type="Proteomes" id="UP000017819"/>
    </source>
</evidence>
<dbReference type="eggNOG" id="COG1116">
    <property type="taxonomic scope" value="Bacteria"/>
</dbReference>
<keyword evidence="3" id="KW-0547">Nucleotide-binding</keyword>
<organism evidence="6 7">
    <name type="scientific">Lutibaculum baratangense AMV1</name>
    <dbReference type="NCBI Taxonomy" id="631454"/>
    <lineage>
        <taxon>Bacteria</taxon>
        <taxon>Pseudomonadati</taxon>
        <taxon>Pseudomonadota</taxon>
        <taxon>Alphaproteobacteria</taxon>
        <taxon>Hyphomicrobiales</taxon>
        <taxon>Tepidamorphaceae</taxon>
        <taxon>Lutibaculum</taxon>
    </lineage>
</organism>
<protein>
    <submittedName>
        <fullName evidence="6">ABC transporter</fullName>
    </submittedName>
</protein>
<sequence length="287" mass="30833">MSGKERLSRGTAASLGTASRRGAIEIDRVSIIFGRGAKEFIAVDRVSASIAAGEFVCLLGPSGCGKSTVMNAVAGFEHPSEGRITLDGATVTGPGADRGMVFQQPTLFPWKTIRANVAHGPRMLGKSKAEAMEIADGLLEMVGLAAFADNHPHTLSGGMQQRTAIARALANTPSVLLMDEPFGALDAQTRSMMQESLLQIWADVKPTVIFVTHDIDEAIFLADRILVMSASPGRFISEIPVDLPRPRDAEMTLEPAFMEIKRRCAGLIRTETLKAFEQQSAALRARK</sequence>
<dbReference type="Proteomes" id="UP000017819">
    <property type="component" value="Unassembled WGS sequence"/>
</dbReference>
<evidence type="ECO:0000256" key="3">
    <source>
        <dbReference type="ARBA" id="ARBA00022741"/>
    </source>
</evidence>
<keyword evidence="7" id="KW-1185">Reference proteome</keyword>
<dbReference type="PATRIC" id="fig|631454.5.peg.2166"/>
<proteinExistence type="inferred from homology"/>
<dbReference type="SMART" id="SM00382">
    <property type="entry name" value="AAA"/>
    <property type="match status" value="1"/>
</dbReference>
<dbReference type="PROSITE" id="PS50893">
    <property type="entry name" value="ABC_TRANSPORTER_2"/>
    <property type="match status" value="1"/>
</dbReference>
<dbReference type="PANTHER" id="PTHR42788:SF13">
    <property type="entry name" value="ALIPHATIC SULFONATES IMPORT ATP-BINDING PROTEIN SSUB"/>
    <property type="match status" value="1"/>
</dbReference>
<feature type="domain" description="ABC transporter" evidence="5">
    <location>
        <begin position="24"/>
        <end position="255"/>
    </location>
</feature>
<reference evidence="6 7" key="1">
    <citation type="journal article" date="2014" name="Genome Announc.">
        <title>Draft Genome Sequence of Lutibaculum baratangense Strain AMV1T, Isolated from a Mud Volcano in Andamans, India.</title>
        <authorList>
            <person name="Singh A."/>
            <person name="Sreenivas A."/>
            <person name="Sathyanarayana Reddy G."/>
            <person name="Pinnaka A.K."/>
            <person name="Shivaji S."/>
        </authorList>
    </citation>
    <scope>NUCLEOTIDE SEQUENCE [LARGE SCALE GENOMIC DNA]</scope>
    <source>
        <strain evidence="6 7">AMV1</strain>
    </source>
</reference>
<dbReference type="GO" id="GO:0005524">
    <property type="term" value="F:ATP binding"/>
    <property type="evidence" value="ECO:0007669"/>
    <property type="project" value="UniProtKB-KW"/>
</dbReference>
<dbReference type="STRING" id="631454.N177_2197"/>
<dbReference type="GO" id="GO:0016887">
    <property type="term" value="F:ATP hydrolysis activity"/>
    <property type="evidence" value="ECO:0007669"/>
    <property type="project" value="InterPro"/>
</dbReference>
<evidence type="ECO:0000256" key="4">
    <source>
        <dbReference type="ARBA" id="ARBA00022840"/>
    </source>
</evidence>
<dbReference type="AlphaFoldDB" id="V4RHT1"/>
<dbReference type="PANTHER" id="PTHR42788">
    <property type="entry name" value="TAURINE IMPORT ATP-BINDING PROTEIN-RELATED"/>
    <property type="match status" value="1"/>
</dbReference>
<evidence type="ECO:0000259" key="5">
    <source>
        <dbReference type="PROSITE" id="PS50893"/>
    </source>
</evidence>
<evidence type="ECO:0000256" key="2">
    <source>
        <dbReference type="ARBA" id="ARBA00022448"/>
    </source>
</evidence>
<keyword evidence="2" id="KW-0813">Transport</keyword>
<keyword evidence="4" id="KW-0067">ATP-binding</keyword>
<evidence type="ECO:0000313" key="6">
    <source>
        <dbReference type="EMBL" id="ESR24874.1"/>
    </source>
</evidence>
<dbReference type="SUPFAM" id="SSF52540">
    <property type="entry name" value="P-loop containing nucleoside triphosphate hydrolases"/>
    <property type="match status" value="1"/>
</dbReference>
<accession>V4RHT1</accession>
<dbReference type="Gene3D" id="3.40.50.300">
    <property type="entry name" value="P-loop containing nucleotide triphosphate hydrolases"/>
    <property type="match status" value="1"/>
</dbReference>
<dbReference type="EMBL" id="AWXZ01000029">
    <property type="protein sequence ID" value="ESR24874.1"/>
    <property type="molecule type" value="Genomic_DNA"/>
</dbReference>
<dbReference type="InterPro" id="IPR003593">
    <property type="entry name" value="AAA+_ATPase"/>
</dbReference>
<comment type="caution">
    <text evidence="6">The sequence shown here is derived from an EMBL/GenBank/DDBJ whole genome shotgun (WGS) entry which is preliminary data.</text>
</comment>
<comment type="similarity">
    <text evidence="1">Belongs to the ABC transporter superfamily.</text>
</comment>
<dbReference type="OrthoDB" id="9807242at2"/>
<dbReference type="RefSeq" id="WP_023432327.1">
    <property type="nucleotide sequence ID" value="NZ_AWXZ01000029.1"/>
</dbReference>
<dbReference type="InterPro" id="IPR027417">
    <property type="entry name" value="P-loop_NTPase"/>
</dbReference>
<gene>
    <name evidence="6" type="ORF">N177_2197</name>
</gene>
<name>V4RHT1_9HYPH</name>
<dbReference type="CDD" id="cd03293">
    <property type="entry name" value="ABC_NrtD_SsuB_transporters"/>
    <property type="match status" value="1"/>
</dbReference>
<dbReference type="InterPro" id="IPR050166">
    <property type="entry name" value="ABC_transporter_ATP-bind"/>
</dbReference>
<dbReference type="Pfam" id="PF00005">
    <property type="entry name" value="ABC_tran"/>
    <property type="match status" value="1"/>
</dbReference>